<sequence length="191" mass="22432">MQQKPNQLWRIFYFYGGFYLLLQVGYILFIHLMHSTYNVVSISFIMLPFIAFILFQWSLWKKTEQNRRRKQKSIFAGIALIGIAPVLICMIMLGVNEGETHFTSEKWMQDDTGKRVYMVDDLLIDHEIGGKTREEVFSLLGEPTITEYFKNDNNIVYHLGNERGLISIDSEWLVIDFDKEDKVKKYAVVTD</sequence>
<dbReference type="AlphaFoldDB" id="A0AAC9J0H8"/>
<evidence type="ECO:0000256" key="3">
    <source>
        <dbReference type="SAM" id="Phobius"/>
    </source>
</evidence>
<proteinExistence type="predicted"/>
<accession>A0AAC9J0H8</accession>
<evidence type="ECO:0000256" key="1">
    <source>
        <dbReference type="ARBA" id="ARBA00022729"/>
    </source>
</evidence>
<name>A0AAC9J0H8_VIRHA</name>
<feature type="domain" description="Outer membrane protein assembly factor BamE" evidence="4">
    <location>
        <begin position="130"/>
        <end position="185"/>
    </location>
</feature>
<evidence type="ECO:0000313" key="6">
    <source>
        <dbReference type="Proteomes" id="UP000182945"/>
    </source>
</evidence>
<keyword evidence="3" id="KW-1133">Transmembrane helix</keyword>
<dbReference type="RefSeq" id="WP_071648509.1">
    <property type="nucleotide sequence ID" value="NZ_CP017962.1"/>
</dbReference>
<dbReference type="InterPro" id="IPR037873">
    <property type="entry name" value="BamE-like"/>
</dbReference>
<dbReference type="Pfam" id="PF04355">
    <property type="entry name" value="BamE"/>
    <property type="match status" value="1"/>
</dbReference>
<protein>
    <recommendedName>
        <fullName evidence="4">Outer membrane protein assembly factor BamE domain-containing protein</fullName>
    </recommendedName>
</protein>
<dbReference type="GO" id="GO:0019867">
    <property type="term" value="C:outer membrane"/>
    <property type="evidence" value="ECO:0007669"/>
    <property type="project" value="InterPro"/>
</dbReference>
<reference evidence="5 6" key="1">
    <citation type="submission" date="2016-11" db="EMBL/GenBank/DDBJ databases">
        <title>Complete genome sequencing of Virgibacillus halodenitrificans PDB-F2.</title>
        <authorList>
            <person name="Sun Z."/>
            <person name="Zhou Y."/>
            <person name="Li H."/>
        </authorList>
    </citation>
    <scope>NUCLEOTIDE SEQUENCE [LARGE SCALE GENOMIC DNA]</scope>
    <source>
        <strain evidence="5 6">PDB-F2</strain>
    </source>
</reference>
<dbReference type="GeneID" id="71513799"/>
<dbReference type="KEGG" id="vhl:BME96_05285"/>
<keyword evidence="1" id="KW-0732">Signal</keyword>
<organism evidence="5 6">
    <name type="scientific">Virgibacillus halodenitrificans</name>
    <name type="common">Bacillus halodenitrificans</name>
    <dbReference type="NCBI Taxonomy" id="1482"/>
    <lineage>
        <taxon>Bacteria</taxon>
        <taxon>Bacillati</taxon>
        <taxon>Bacillota</taxon>
        <taxon>Bacilli</taxon>
        <taxon>Bacillales</taxon>
        <taxon>Bacillaceae</taxon>
        <taxon>Virgibacillus</taxon>
    </lineage>
</organism>
<dbReference type="Proteomes" id="UP000182945">
    <property type="component" value="Chromosome"/>
</dbReference>
<evidence type="ECO:0000313" key="5">
    <source>
        <dbReference type="EMBL" id="APC47615.1"/>
    </source>
</evidence>
<dbReference type="Gene3D" id="3.30.1450.10">
    <property type="match status" value="1"/>
</dbReference>
<dbReference type="InterPro" id="IPR007450">
    <property type="entry name" value="BamE_dom"/>
</dbReference>
<feature type="transmembrane region" description="Helical" evidence="3">
    <location>
        <begin position="39"/>
        <end position="60"/>
    </location>
</feature>
<dbReference type="EMBL" id="CP017962">
    <property type="protein sequence ID" value="APC47615.1"/>
    <property type="molecule type" value="Genomic_DNA"/>
</dbReference>
<gene>
    <name evidence="5" type="ORF">BME96_05285</name>
</gene>
<evidence type="ECO:0000259" key="4">
    <source>
        <dbReference type="Pfam" id="PF04355"/>
    </source>
</evidence>
<keyword evidence="2 3" id="KW-0472">Membrane</keyword>
<evidence type="ECO:0000256" key="2">
    <source>
        <dbReference type="ARBA" id="ARBA00023136"/>
    </source>
</evidence>
<feature type="transmembrane region" description="Helical" evidence="3">
    <location>
        <begin position="72"/>
        <end position="95"/>
    </location>
</feature>
<feature type="transmembrane region" description="Helical" evidence="3">
    <location>
        <begin position="12"/>
        <end position="33"/>
    </location>
</feature>
<keyword evidence="3" id="KW-0812">Transmembrane</keyword>